<feature type="region of interest" description="Disordered" evidence="1">
    <location>
        <begin position="134"/>
        <end position="194"/>
    </location>
</feature>
<comment type="caution">
    <text evidence="2">The sequence shown here is derived from an EMBL/GenBank/DDBJ whole genome shotgun (WGS) entry which is preliminary data.</text>
</comment>
<dbReference type="InterPro" id="IPR001841">
    <property type="entry name" value="Znf_RING"/>
</dbReference>
<feature type="compositionally biased region" description="Low complexity" evidence="1">
    <location>
        <begin position="134"/>
        <end position="146"/>
    </location>
</feature>
<reference evidence="2" key="1">
    <citation type="journal article" date="2021" name="Proc. Natl. Acad. Sci. U.S.A.">
        <title>Three genomes in the algal genus Volvox reveal the fate of a haploid sex-determining region after a transition to homothallism.</title>
        <authorList>
            <person name="Yamamoto K."/>
            <person name="Hamaji T."/>
            <person name="Kawai-Toyooka H."/>
            <person name="Matsuzaki R."/>
            <person name="Takahashi F."/>
            <person name="Nishimura Y."/>
            <person name="Kawachi M."/>
            <person name="Noguchi H."/>
            <person name="Minakuchi Y."/>
            <person name="Umen J.G."/>
            <person name="Toyoda A."/>
            <person name="Nozaki H."/>
        </authorList>
    </citation>
    <scope>NUCLEOTIDE SEQUENCE</scope>
    <source>
        <strain evidence="2">NIES-3786</strain>
    </source>
</reference>
<dbReference type="OrthoDB" id="21204at2759"/>
<dbReference type="InterPro" id="IPR017907">
    <property type="entry name" value="Znf_RING_CS"/>
</dbReference>
<sequence>SKLRVIFFISIYYVYVTKQMDCPICYQPIALEDEAYVATCYHRFCHKCIKEWTVQQRRHPIHDISRGSRGSRPDYRCPMCKQPYLYIIFDCVLNSYRVEFVDDEARRKGCVASSGIGMALSAGHRRRRALYVTQPRQTPQSQVQQQWHANSPHSLGQGQLQESGPAPGPEAQGAAGNTVQGPTAAPTAQSAGRSTMVGCAVPAVKVRRHDDPELRIFVERELQALLLQEDVGMLLEHVLGVVKNVSGSTGAGSSSASRSAVAGGSGIAVAVLRNSRYVPPPVKRTRTTAPSLPPRQEFERVMSTEMESFLQQNGDKFASELYMFLASGRSVKGYDELVFGPDVTPQAMADTSVSERTEHFAAGAGRQVMEDVLDLVDDDEFDDV</sequence>
<dbReference type="PANTHER" id="PTHR47692">
    <property type="entry name" value="RING/U-BOX SUPERFAMILY PROTEIN"/>
    <property type="match status" value="1"/>
</dbReference>
<gene>
    <name evidence="2" type="ORF">Vretifemale_4884</name>
</gene>
<feature type="compositionally biased region" description="Polar residues" evidence="1">
    <location>
        <begin position="177"/>
        <end position="193"/>
    </location>
</feature>
<feature type="non-terminal residue" evidence="2">
    <location>
        <position position="384"/>
    </location>
</feature>
<feature type="compositionally biased region" description="Polar residues" evidence="1">
    <location>
        <begin position="147"/>
        <end position="162"/>
    </location>
</feature>
<dbReference type="InterPro" id="IPR013083">
    <property type="entry name" value="Znf_RING/FYVE/PHD"/>
</dbReference>
<dbReference type="PANTHER" id="PTHR47692:SF2">
    <property type="entry name" value="ZINC FINGER RING-TYPE DOMAIN CONTAINING PROTEIN"/>
    <property type="match status" value="1"/>
</dbReference>
<dbReference type="SUPFAM" id="SSF57850">
    <property type="entry name" value="RING/U-box"/>
    <property type="match status" value="1"/>
</dbReference>
<dbReference type="Gene3D" id="3.30.40.10">
    <property type="entry name" value="Zinc/RING finger domain, C3HC4 (zinc finger)"/>
    <property type="match status" value="1"/>
</dbReference>
<keyword evidence="3" id="KW-1185">Reference proteome</keyword>
<dbReference type="EMBL" id="BNCP01000006">
    <property type="protein sequence ID" value="GIL75036.1"/>
    <property type="molecule type" value="Genomic_DNA"/>
</dbReference>
<evidence type="ECO:0000256" key="1">
    <source>
        <dbReference type="SAM" id="MobiDB-lite"/>
    </source>
</evidence>
<dbReference type="AlphaFoldDB" id="A0A8J4D6Y2"/>
<accession>A0A8J4D6Y2</accession>
<dbReference type="Proteomes" id="UP000747110">
    <property type="component" value="Unassembled WGS sequence"/>
</dbReference>
<organism evidence="2 3">
    <name type="scientific">Volvox reticuliferus</name>
    <dbReference type="NCBI Taxonomy" id="1737510"/>
    <lineage>
        <taxon>Eukaryota</taxon>
        <taxon>Viridiplantae</taxon>
        <taxon>Chlorophyta</taxon>
        <taxon>core chlorophytes</taxon>
        <taxon>Chlorophyceae</taxon>
        <taxon>CS clade</taxon>
        <taxon>Chlamydomonadales</taxon>
        <taxon>Volvocaceae</taxon>
        <taxon>Volvox</taxon>
    </lineage>
</organism>
<evidence type="ECO:0000313" key="3">
    <source>
        <dbReference type="Proteomes" id="UP000747110"/>
    </source>
</evidence>
<dbReference type="PROSITE" id="PS00518">
    <property type="entry name" value="ZF_RING_1"/>
    <property type="match status" value="1"/>
</dbReference>
<dbReference type="SMART" id="SM00184">
    <property type="entry name" value="RING"/>
    <property type="match status" value="1"/>
</dbReference>
<evidence type="ECO:0000313" key="2">
    <source>
        <dbReference type="EMBL" id="GIL75036.1"/>
    </source>
</evidence>
<dbReference type="PROSITE" id="PS50089">
    <property type="entry name" value="ZF_RING_2"/>
    <property type="match status" value="1"/>
</dbReference>
<proteinExistence type="predicted"/>
<dbReference type="Pfam" id="PF14634">
    <property type="entry name" value="zf-RING_5"/>
    <property type="match status" value="1"/>
</dbReference>
<name>A0A8J4D6Y2_9CHLO</name>
<protein>
    <submittedName>
        <fullName evidence="2">Uncharacterized protein</fullName>
    </submittedName>
</protein>